<dbReference type="VEuPathDB" id="FungiDB:CXQ85_004154"/>
<dbReference type="Proteomes" id="UP000244309">
    <property type="component" value="Unassembled WGS sequence"/>
</dbReference>
<keyword evidence="3" id="KW-1185">Reference proteome</keyword>
<dbReference type="RefSeq" id="XP_025344372.1">
    <property type="nucleotide sequence ID" value="XM_025486822.1"/>
</dbReference>
<dbReference type="EMBL" id="PKFO01000010">
    <property type="protein sequence ID" value="PVH23432.1"/>
    <property type="molecule type" value="Genomic_DNA"/>
</dbReference>
<dbReference type="GeneID" id="37008500"/>
<sequence length="174" mass="20364">MSTWEDKWLVKTTKKIVPDVNVWPNITIFNRRLYTFGSNEEAYIKFSFYDAYLDSYDDLAYYDTNTCIYRVSEEDYIVILTNRVPGEKPQVAVLGQLGERYLKKNHIRAYDVEIRNPEDYEIVHLSVIGEKNGVTFDDLVECSFSRVKKSFEKVRQEIRTGSSEHPAPPDRKSS</sequence>
<comment type="caution">
    <text evidence="2">The sequence shown here is derived from an EMBL/GenBank/DDBJ whole genome shotgun (WGS) entry which is preliminary data.</text>
</comment>
<evidence type="ECO:0000313" key="1">
    <source>
        <dbReference type="EMBL" id="PVH20650.1"/>
    </source>
</evidence>
<gene>
    <name evidence="2" type="ORF">CXQ85_003169</name>
    <name evidence="1" type="ORF">CXQ85_004154</name>
</gene>
<dbReference type="VEuPathDB" id="FungiDB:CXQ85_003169"/>
<organism evidence="2 3">
    <name type="scientific">Candidozyma haemuli</name>
    <dbReference type="NCBI Taxonomy" id="45357"/>
    <lineage>
        <taxon>Eukaryota</taxon>
        <taxon>Fungi</taxon>
        <taxon>Dikarya</taxon>
        <taxon>Ascomycota</taxon>
        <taxon>Saccharomycotina</taxon>
        <taxon>Pichiomycetes</taxon>
        <taxon>Metschnikowiaceae</taxon>
        <taxon>Candidozyma</taxon>
    </lineage>
</organism>
<evidence type="ECO:0000313" key="2">
    <source>
        <dbReference type="EMBL" id="PVH23432.1"/>
    </source>
</evidence>
<dbReference type="EMBL" id="PKFO01000004">
    <property type="protein sequence ID" value="PVH20650.1"/>
    <property type="molecule type" value="Genomic_DNA"/>
</dbReference>
<name>A0A2V1AZZ1_9ASCO</name>
<proteinExistence type="predicted"/>
<accession>A0A2V1AZZ1</accession>
<dbReference type="AlphaFoldDB" id="A0A2V1AZZ1"/>
<protein>
    <submittedName>
        <fullName evidence="2">Uncharacterized protein</fullName>
    </submittedName>
</protein>
<reference evidence="2 3" key="1">
    <citation type="submission" date="2017-12" db="EMBL/GenBank/DDBJ databases">
        <title>Genome Sequence of a Multidrug-Resistant Candida haemulonii Isolate from a Patient with Chronic Leg Ulcers in Israel.</title>
        <authorList>
            <person name="Chow N.A."/>
            <person name="Gade L."/>
            <person name="Batra D."/>
            <person name="Rowe L.A."/>
            <person name="Ben-Ami R."/>
            <person name="Loparev V.N."/>
            <person name="Litvintseva A.P."/>
        </authorList>
    </citation>
    <scope>NUCLEOTIDE SEQUENCE [LARGE SCALE GENOMIC DNA]</scope>
    <source>
        <strain evidence="2 3">B11899</strain>
    </source>
</reference>
<evidence type="ECO:0000313" key="3">
    <source>
        <dbReference type="Proteomes" id="UP000244309"/>
    </source>
</evidence>